<keyword evidence="2" id="KW-0472">Membrane</keyword>
<protein>
    <recommendedName>
        <fullName evidence="6">Mid2 domain-containing protein</fullName>
    </recommendedName>
</protein>
<evidence type="ECO:0000256" key="2">
    <source>
        <dbReference type="SAM" id="Phobius"/>
    </source>
</evidence>
<feature type="region of interest" description="Disordered" evidence="1">
    <location>
        <begin position="508"/>
        <end position="534"/>
    </location>
</feature>
<evidence type="ECO:0000313" key="5">
    <source>
        <dbReference type="Proteomes" id="UP000799753"/>
    </source>
</evidence>
<evidence type="ECO:0000313" key="4">
    <source>
        <dbReference type="EMBL" id="KAF2638625.1"/>
    </source>
</evidence>
<proteinExistence type="predicted"/>
<reference evidence="4" key="1">
    <citation type="journal article" date="2020" name="Stud. Mycol.">
        <title>101 Dothideomycetes genomes: a test case for predicting lifestyles and emergence of pathogens.</title>
        <authorList>
            <person name="Haridas S."/>
            <person name="Albert R."/>
            <person name="Binder M."/>
            <person name="Bloem J."/>
            <person name="Labutti K."/>
            <person name="Salamov A."/>
            <person name="Andreopoulos B."/>
            <person name="Baker S."/>
            <person name="Barry K."/>
            <person name="Bills G."/>
            <person name="Bluhm B."/>
            <person name="Cannon C."/>
            <person name="Castanera R."/>
            <person name="Culley D."/>
            <person name="Daum C."/>
            <person name="Ezra D."/>
            <person name="Gonzalez J."/>
            <person name="Henrissat B."/>
            <person name="Kuo A."/>
            <person name="Liang C."/>
            <person name="Lipzen A."/>
            <person name="Lutzoni F."/>
            <person name="Magnuson J."/>
            <person name="Mondo S."/>
            <person name="Nolan M."/>
            <person name="Ohm R."/>
            <person name="Pangilinan J."/>
            <person name="Park H.-J."/>
            <person name="Ramirez L."/>
            <person name="Alfaro M."/>
            <person name="Sun H."/>
            <person name="Tritt A."/>
            <person name="Yoshinaga Y."/>
            <person name="Zwiers L.-H."/>
            <person name="Turgeon B."/>
            <person name="Goodwin S."/>
            <person name="Spatafora J."/>
            <person name="Crous P."/>
            <person name="Grigoriev I."/>
        </authorList>
    </citation>
    <scope>NUCLEOTIDE SEQUENCE</scope>
    <source>
        <strain evidence="4">CBS 473.64</strain>
    </source>
</reference>
<feature type="region of interest" description="Disordered" evidence="1">
    <location>
        <begin position="412"/>
        <end position="435"/>
    </location>
</feature>
<evidence type="ECO:0000256" key="3">
    <source>
        <dbReference type="SAM" id="SignalP"/>
    </source>
</evidence>
<accession>A0A6A6RU41</accession>
<gene>
    <name evidence="4" type="ORF">P280DRAFT_404282</name>
</gene>
<organism evidence="4 5">
    <name type="scientific">Massarina eburnea CBS 473.64</name>
    <dbReference type="NCBI Taxonomy" id="1395130"/>
    <lineage>
        <taxon>Eukaryota</taxon>
        <taxon>Fungi</taxon>
        <taxon>Dikarya</taxon>
        <taxon>Ascomycota</taxon>
        <taxon>Pezizomycotina</taxon>
        <taxon>Dothideomycetes</taxon>
        <taxon>Pleosporomycetidae</taxon>
        <taxon>Pleosporales</taxon>
        <taxon>Massarineae</taxon>
        <taxon>Massarinaceae</taxon>
        <taxon>Massarina</taxon>
    </lineage>
</organism>
<sequence length="569" mass="59560">MRFFIALALAASFAAFATAEQPELSVRTYNAPGMTEADTHALIRKDLEIASLEKRTDLKGNTTLDRSWDGAVLLNGASQKINTNDKNNASASAEQSVEIVCTTCYIKGLATAELKIPDNFNATTALNKTVFAVADKVVNFTESIEDYMDDYFEGLVKKFGDGIDLSDFAFPQLNYSFAMDIPSIPEVMLNFGFDGMELYLETNTILGAALTYELNLYTSNTPIGISVGKGSQLGVVFKVDLLLNAEGAIDISSGLHMKLDDGVKIDIALFGDKVSNVVFNGAQFEFLPVTVQSAGVVLSAVLRIGIHAGIAVKTPDTPPISVFDTTIGFPELKGGIEVGVFANVAEFTTNVTAAPGDKECQLKVVQNYQMALGAAAGASVALGSDTWGPVAATSIPIFNTKLASICAIQGNTSPATASATPTSTKKGRRQQDMTTKTTATKIIHTGVQCISAVAGNCPMSLQKTTQSVETRTLTASAPKGQTPTFPASVQDTVTSTATFGKNVIKMKATSGSPTSYTPPPTNSADGKDGDGSISHSLEGMVGGVSKKLIVGLSVGLGVPLLAGIIAIIV</sequence>
<name>A0A6A6RU41_9PLEO</name>
<evidence type="ECO:0000256" key="1">
    <source>
        <dbReference type="SAM" id="MobiDB-lite"/>
    </source>
</evidence>
<feature type="transmembrane region" description="Helical" evidence="2">
    <location>
        <begin position="548"/>
        <end position="568"/>
    </location>
</feature>
<keyword evidence="3" id="KW-0732">Signal</keyword>
<feature type="region of interest" description="Disordered" evidence="1">
    <location>
        <begin position="468"/>
        <end position="488"/>
    </location>
</feature>
<feature type="compositionally biased region" description="Low complexity" evidence="1">
    <location>
        <begin position="412"/>
        <end position="424"/>
    </location>
</feature>
<keyword evidence="5" id="KW-1185">Reference proteome</keyword>
<evidence type="ECO:0008006" key="6">
    <source>
        <dbReference type="Google" id="ProtNLM"/>
    </source>
</evidence>
<keyword evidence="2" id="KW-1133">Transmembrane helix</keyword>
<keyword evidence="2" id="KW-0812">Transmembrane</keyword>
<dbReference type="OrthoDB" id="4733706at2759"/>
<feature type="signal peptide" evidence="3">
    <location>
        <begin position="1"/>
        <end position="19"/>
    </location>
</feature>
<feature type="chain" id="PRO_5025436744" description="Mid2 domain-containing protein" evidence="3">
    <location>
        <begin position="20"/>
        <end position="569"/>
    </location>
</feature>
<dbReference type="AlphaFoldDB" id="A0A6A6RU41"/>
<dbReference type="EMBL" id="MU006789">
    <property type="protein sequence ID" value="KAF2638625.1"/>
    <property type="molecule type" value="Genomic_DNA"/>
</dbReference>
<dbReference type="Proteomes" id="UP000799753">
    <property type="component" value="Unassembled WGS sequence"/>
</dbReference>